<name>A0ABQ7GM76_DUNSA</name>
<feature type="compositionally biased region" description="Low complexity" evidence="1">
    <location>
        <begin position="749"/>
        <end position="762"/>
    </location>
</feature>
<feature type="compositionally biased region" description="Basic and acidic residues" evidence="1">
    <location>
        <begin position="818"/>
        <end position="833"/>
    </location>
</feature>
<feature type="compositionally biased region" description="Polar residues" evidence="1">
    <location>
        <begin position="139"/>
        <end position="171"/>
    </location>
</feature>
<proteinExistence type="predicted"/>
<evidence type="ECO:0000313" key="3">
    <source>
        <dbReference type="Proteomes" id="UP000815325"/>
    </source>
</evidence>
<accession>A0ABQ7GM76</accession>
<dbReference type="Proteomes" id="UP000815325">
    <property type="component" value="Unassembled WGS sequence"/>
</dbReference>
<feature type="compositionally biased region" description="Polar residues" evidence="1">
    <location>
        <begin position="766"/>
        <end position="782"/>
    </location>
</feature>
<gene>
    <name evidence="2" type="ORF">DUNSADRAFT_6972</name>
</gene>
<protein>
    <submittedName>
        <fullName evidence="2">Uncharacterized protein</fullName>
    </submittedName>
</protein>
<feature type="region of interest" description="Disordered" evidence="1">
    <location>
        <begin position="1"/>
        <end position="21"/>
    </location>
</feature>
<feature type="region of interest" description="Disordered" evidence="1">
    <location>
        <begin position="749"/>
        <end position="801"/>
    </location>
</feature>
<dbReference type="EMBL" id="MU069692">
    <property type="protein sequence ID" value="KAF5835693.1"/>
    <property type="molecule type" value="Genomic_DNA"/>
</dbReference>
<feature type="region of interest" description="Disordered" evidence="1">
    <location>
        <begin position="138"/>
        <end position="185"/>
    </location>
</feature>
<feature type="region of interest" description="Disordered" evidence="1">
    <location>
        <begin position="330"/>
        <end position="469"/>
    </location>
</feature>
<comment type="caution">
    <text evidence="2">The sequence shown here is derived from an EMBL/GenBank/DDBJ whole genome shotgun (WGS) entry which is preliminary data.</text>
</comment>
<feature type="region of interest" description="Disordered" evidence="1">
    <location>
        <begin position="631"/>
        <end position="670"/>
    </location>
</feature>
<feature type="compositionally biased region" description="Low complexity" evidence="1">
    <location>
        <begin position="446"/>
        <end position="459"/>
    </location>
</feature>
<sequence>MLRYPPSLPAKPKAVHPEPTPRSVVCGAFSRKPQKKLAYVSHPSLLGLTDSELSIEPRAGQQATNERGKLQQHAGGATYHEGNGSAQDLVFVFHERLFDRLLAYVELGVAAALQAIQHALGVLQMLLSSVAQRVGLEPTPQQAAGSSTASQVEMQQAPQHGCGQTSLQIQQRPRGLEHQHSKPQSLAPLAHMHSTTPSSNGAASSANMFTTAAQQRIATAVQGFQQSPAIAARFRAALAFDAVHLELPGIKESDVDPSDLVARVAGTSQGHPVELEGAIRKEWLQFMSASKVGLVTDLWDAKSKACNDNGPAASRAELEEMTRRVREANSITGGTRHRSIGEEQKAGAEAGDEDGWFLTKGDGRDSHPGPSSGHVRGSSYKDAQEAQIDMESMEERAARRRARMADQFASDEDVASMWTERRAGSANRPRPPLYHPPKAIPDMHSARASAQAAGSRSSAPLGSIPDSTQGTRAQVFNLEQHQHQHQRRDVNLDAPFSRSRELYSHSMGSRIQEVNPNTPSSHRAGGPHTKRLLRAQPLPPGTLPPSVFGATVQPWQLPSPTRPGIRLHNLPPNSACTPHQHTSMRYEKSIQHTSMLHEKSNQFGGIASDAMGLSDDALVAFGTEHVPVSHTVASGNSSSSNSSNSSSNSTSSRASTSEGVNTAEPEWGGMRTQPCAEELDVLAGAGSGRWPHQRLVVPSKAVPWQQGDLSSSIGYLSNGAAGQLEEHMKQDAVLFVASPEHTSPLLAARSSTLGSSSISSEAGMPPQSSTSSRATPPSNGMQTVPLAAQPTPTLGPSPVPSEVDATFVAAAPKSMAMEEKAGIQEGMREEEGRIASCSSTGKGISASPGAEKVEGQETQGQVEKAGGAVDAEARLARFMRRPTSRKTDQ</sequence>
<reference evidence="2" key="1">
    <citation type="submission" date="2017-08" db="EMBL/GenBank/DDBJ databases">
        <authorList>
            <person name="Polle J.E."/>
            <person name="Barry K."/>
            <person name="Cushman J."/>
            <person name="Schmutz J."/>
            <person name="Tran D."/>
            <person name="Hathwaick L.T."/>
            <person name="Yim W.C."/>
            <person name="Jenkins J."/>
            <person name="Mckie-Krisberg Z.M."/>
            <person name="Prochnik S."/>
            <person name="Lindquist E."/>
            <person name="Dockter R.B."/>
            <person name="Adam C."/>
            <person name="Molina H."/>
            <person name="Bunkerborg J."/>
            <person name="Jin E."/>
            <person name="Buchheim M."/>
            <person name="Magnuson J."/>
        </authorList>
    </citation>
    <scope>NUCLEOTIDE SEQUENCE</scope>
    <source>
        <strain evidence="2">CCAP 19/18</strain>
    </source>
</reference>
<evidence type="ECO:0000313" key="2">
    <source>
        <dbReference type="EMBL" id="KAF5835693.1"/>
    </source>
</evidence>
<feature type="region of interest" description="Disordered" evidence="1">
    <location>
        <begin position="818"/>
        <end position="870"/>
    </location>
</feature>
<evidence type="ECO:0000256" key="1">
    <source>
        <dbReference type="SAM" id="MobiDB-lite"/>
    </source>
</evidence>
<feature type="compositionally biased region" description="Pro residues" evidence="1">
    <location>
        <begin position="429"/>
        <end position="439"/>
    </location>
</feature>
<feature type="compositionally biased region" description="Low complexity" evidence="1">
    <location>
        <begin position="633"/>
        <end position="657"/>
    </location>
</feature>
<keyword evidence="3" id="KW-1185">Reference proteome</keyword>
<organism evidence="2 3">
    <name type="scientific">Dunaliella salina</name>
    <name type="common">Green alga</name>
    <name type="synonym">Protococcus salinus</name>
    <dbReference type="NCBI Taxonomy" id="3046"/>
    <lineage>
        <taxon>Eukaryota</taxon>
        <taxon>Viridiplantae</taxon>
        <taxon>Chlorophyta</taxon>
        <taxon>core chlorophytes</taxon>
        <taxon>Chlorophyceae</taxon>
        <taxon>CS clade</taxon>
        <taxon>Chlamydomonadales</taxon>
        <taxon>Dunaliellaceae</taxon>
        <taxon>Dunaliella</taxon>
    </lineage>
</organism>